<dbReference type="InterPro" id="IPR050655">
    <property type="entry name" value="Plant_B3_domain"/>
</dbReference>
<dbReference type="PANTHER" id="PTHR31920">
    <property type="entry name" value="B3 DOMAIN-CONTAINING"/>
    <property type="match status" value="1"/>
</dbReference>
<dbReference type="CDD" id="cd10017">
    <property type="entry name" value="B3_DNA"/>
    <property type="match status" value="3"/>
</dbReference>
<keyword evidence="3" id="KW-0238">DNA-binding</keyword>
<evidence type="ECO:0000256" key="3">
    <source>
        <dbReference type="ARBA" id="ARBA00023125"/>
    </source>
</evidence>
<dbReference type="PROSITE" id="PS50863">
    <property type="entry name" value="B3"/>
    <property type="match status" value="3"/>
</dbReference>
<feature type="domain" description="TF-B3" evidence="6">
    <location>
        <begin position="417"/>
        <end position="515"/>
    </location>
</feature>
<gene>
    <name evidence="7" type="ORF">RchiOBHm_Chr2g0152181</name>
</gene>
<reference evidence="7 8" key="1">
    <citation type="journal article" date="2018" name="Nat. Genet.">
        <title>The Rosa genome provides new insights in the design of modern roses.</title>
        <authorList>
            <person name="Bendahmane M."/>
        </authorList>
    </citation>
    <scope>NUCLEOTIDE SEQUENCE [LARGE SCALE GENOMIC DNA]</scope>
    <source>
        <strain evidence="8">cv. Old Blush</strain>
    </source>
</reference>
<keyword evidence="8" id="KW-1185">Reference proteome</keyword>
<comment type="caution">
    <text evidence="7">The sequence shown here is derived from an EMBL/GenBank/DDBJ whole genome shotgun (WGS) entry which is preliminary data.</text>
</comment>
<evidence type="ECO:0000259" key="6">
    <source>
        <dbReference type="PROSITE" id="PS50863"/>
    </source>
</evidence>
<dbReference type="AlphaFoldDB" id="A0A2P6S0D7"/>
<evidence type="ECO:0000313" key="8">
    <source>
        <dbReference type="Proteomes" id="UP000238479"/>
    </source>
</evidence>
<organism evidence="7 8">
    <name type="scientific">Rosa chinensis</name>
    <name type="common">China rose</name>
    <dbReference type="NCBI Taxonomy" id="74649"/>
    <lineage>
        <taxon>Eukaryota</taxon>
        <taxon>Viridiplantae</taxon>
        <taxon>Streptophyta</taxon>
        <taxon>Embryophyta</taxon>
        <taxon>Tracheophyta</taxon>
        <taxon>Spermatophyta</taxon>
        <taxon>Magnoliopsida</taxon>
        <taxon>eudicotyledons</taxon>
        <taxon>Gunneridae</taxon>
        <taxon>Pentapetalae</taxon>
        <taxon>rosids</taxon>
        <taxon>fabids</taxon>
        <taxon>Rosales</taxon>
        <taxon>Rosaceae</taxon>
        <taxon>Rosoideae</taxon>
        <taxon>Rosoideae incertae sedis</taxon>
        <taxon>Rosa</taxon>
    </lineage>
</organism>
<sequence>MASLPLPRFSSTTPHFFRIILEDTSRHKLKRWSVDPLLWVKVPNKFVMKYRKDLLNSVYLKLPSGSEWEVELTRCKDKIWFEKGWPEFSMFCSLDYGSFLVFQYEGNSHFHVCIFDMSATEIDYPITMPKIEEAVEDDDLSIEILEDFQPSPKARMQSPLPCPPYKKMRTSLSSNANMNFDRENTQPCDMLEKPITKEDSHCTKLEVKSMENKGVDDLSAEKDGRVTGGSCGTQTFLIPTCHQVLGSALALRRAYDFRTENPSFIVSMRPSDMQSSLALPLKFAKRHLIKQPDSNINLQVLDGSTWSVEFKYSEEEEARFQHGWMTFVKDNNLELGDVCVFVLIKDIKLLLRVVFFRTSEAINWFLYGGNSFPTKRDGGSFSSSQRFLNRTHHEALGMMKQLTATEKANAFKSDKPSFRIVMQPSSIHYDMMSLPNEFSKRYLMKLPAGIAILQVSDGRTWSVKFKYDHANSRARLLKGWSAFVRDNNLKVGDVCVFTLINCIELLFEVAFFPTEKSKNFPSPTGHGRGGIVQVEKTRSPAVKIEPECNMDCEIGPSCSLEIGNKMSKISVQVTQRPSSSLRASDVNLEVANKFSSKNPFFKITIGMSQLNFLAVSSNRRSKQ</sequence>
<accession>A0A2P6S0D7</accession>
<dbReference type="SMART" id="SM01019">
    <property type="entry name" value="B3"/>
    <property type="match status" value="3"/>
</dbReference>
<dbReference type="InterPro" id="IPR015300">
    <property type="entry name" value="DNA-bd_pseudobarrel_sf"/>
</dbReference>
<keyword evidence="5" id="KW-0539">Nucleus</keyword>
<feature type="domain" description="TF-B3" evidence="6">
    <location>
        <begin position="262"/>
        <end position="359"/>
    </location>
</feature>
<comment type="subcellular location">
    <subcellularLocation>
        <location evidence="1">Nucleus</location>
    </subcellularLocation>
</comment>
<dbReference type="Proteomes" id="UP000238479">
    <property type="component" value="Chromosome 2"/>
</dbReference>
<dbReference type="PANTHER" id="PTHR31920:SF108">
    <property type="entry name" value="B3 DOMAIN-CONTAINING TRANSCRIPTION FACTOR VRN1-LIKE"/>
    <property type="match status" value="1"/>
</dbReference>
<protein>
    <submittedName>
        <fullName evidence="7">Putative transcription factor B3-Domain family</fullName>
    </submittedName>
</protein>
<evidence type="ECO:0000256" key="2">
    <source>
        <dbReference type="ARBA" id="ARBA00023015"/>
    </source>
</evidence>
<keyword evidence="4" id="KW-0804">Transcription</keyword>
<dbReference type="GO" id="GO:0005634">
    <property type="term" value="C:nucleus"/>
    <property type="evidence" value="ECO:0007669"/>
    <property type="project" value="UniProtKB-SubCell"/>
</dbReference>
<evidence type="ECO:0000313" key="7">
    <source>
        <dbReference type="EMBL" id="PRQ52135.1"/>
    </source>
</evidence>
<dbReference type="Gene3D" id="2.40.330.10">
    <property type="entry name" value="DNA-binding pseudobarrel domain"/>
    <property type="match status" value="3"/>
</dbReference>
<dbReference type="EMBL" id="PDCK01000040">
    <property type="protein sequence ID" value="PRQ52135.1"/>
    <property type="molecule type" value="Genomic_DNA"/>
</dbReference>
<dbReference type="InterPro" id="IPR003340">
    <property type="entry name" value="B3_DNA-bd"/>
</dbReference>
<dbReference type="STRING" id="74649.A0A2P6S0D7"/>
<evidence type="ECO:0000256" key="4">
    <source>
        <dbReference type="ARBA" id="ARBA00023163"/>
    </source>
</evidence>
<dbReference type="Pfam" id="PF02362">
    <property type="entry name" value="B3"/>
    <property type="match status" value="3"/>
</dbReference>
<name>A0A2P6S0D7_ROSCH</name>
<keyword evidence="2" id="KW-0805">Transcription regulation</keyword>
<feature type="domain" description="TF-B3" evidence="6">
    <location>
        <begin position="42"/>
        <end position="118"/>
    </location>
</feature>
<proteinExistence type="predicted"/>
<dbReference type="GO" id="GO:0003677">
    <property type="term" value="F:DNA binding"/>
    <property type="evidence" value="ECO:0007669"/>
    <property type="project" value="UniProtKB-KW"/>
</dbReference>
<dbReference type="SUPFAM" id="SSF101936">
    <property type="entry name" value="DNA-binding pseudobarrel domain"/>
    <property type="match status" value="3"/>
</dbReference>
<dbReference type="OMA" id="HRDCESR"/>
<evidence type="ECO:0000256" key="5">
    <source>
        <dbReference type="ARBA" id="ARBA00023242"/>
    </source>
</evidence>
<dbReference type="Gramene" id="PRQ52135">
    <property type="protein sequence ID" value="PRQ52135"/>
    <property type="gene ID" value="RchiOBHm_Chr2g0152181"/>
</dbReference>
<evidence type="ECO:0000256" key="1">
    <source>
        <dbReference type="ARBA" id="ARBA00004123"/>
    </source>
</evidence>